<dbReference type="InterPro" id="IPR022655">
    <property type="entry name" value="DUF1553"/>
</dbReference>
<reference evidence="2" key="1">
    <citation type="journal article" date="2015" name="Nature">
        <title>Complex archaea that bridge the gap between prokaryotes and eukaryotes.</title>
        <authorList>
            <person name="Spang A."/>
            <person name="Saw J.H."/>
            <person name="Jorgensen S.L."/>
            <person name="Zaremba-Niedzwiedzka K."/>
            <person name="Martijn J."/>
            <person name="Lind A.E."/>
            <person name="van Eijk R."/>
            <person name="Schleper C."/>
            <person name="Guy L."/>
            <person name="Ettema T.J."/>
        </authorList>
    </citation>
    <scope>NUCLEOTIDE SEQUENCE</scope>
</reference>
<organism evidence="2">
    <name type="scientific">marine sediment metagenome</name>
    <dbReference type="NCBI Taxonomy" id="412755"/>
    <lineage>
        <taxon>unclassified sequences</taxon>
        <taxon>metagenomes</taxon>
        <taxon>ecological metagenomes</taxon>
    </lineage>
</organism>
<comment type="caution">
    <text evidence="2">The sequence shown here is derived from an EMBL/GenBank/DDBJ whole genome shotgun (WGS) entry which is preliminary data.</text>
</comment>
<proteinExistence type="predicted"/>
<dbReference type="PANTHER" id="PTHR35889">
    <property type="entry name" value="CYCLOINULO-OLIGOSACCHARIDE FRUCTANOTRANSFERASE-RELATED"/>
    <property type="match status" value="1"/>
</dbReference>
<dbReference type="Pfam" id="PF07587">
    <property type="entry name" value="PSD1"/>
    <property type="match status" value="1"/>
</dbReference>
<protein>
    <recommendedName>
        <fullName evidence="1">DUF1553 domain-containing protein</fullName>
    </recommendedName>
</protein>
<feature type="non-terminal residue" evidence="2">
    <location>
        <position position="1"/>
    </location>
</feature>
<dbReference type="AlphaFoldDB" id="A0A0F9ARE4"/>
<feature type="domain" description="DUF1553" evidence="1">
    <location>
        <begin position="3"/>
        <end position="125"/>
    </location>
</feature>
<evidence type="ECO:0000313" key="2">
    <source>
        <dbReference type="EMBL" id="KKK81014.1"/>
    </source>
</evidence>
<sequence length="156" mass="17473">YGPAVMPHLTEFMAGRGRPKKSALPDGDGRRSIYLAVRRNFLSPMFLAFDYPTPFTTIGRRGVSNVPAQALAMMNNPFVIEQARYWADALMRDSDQSPGDRVRTMYLTALARQPDDAELADALEFVDAAAAQSSRRQAWADFGHVLFNVKEFIFIP</sequence>
<evidence type="ECO:0000259" key="1">
    <source>
        <dbReference type="Pfam" id="PF07587"/>
    </source>
</evidence>
<dbReference type="PANTHER" id="PTHR35889:SF3">
    <property type="entry name" value="F-BOX DOMAIN-CONTAINING PROTEIN"/>
    <property type="match status" value="1"/>
</dbReference>
<accession>A0A0F9ARE4</accession>
<dbReference type="EMBL" id="LAZR01053316">
    <property type="protein sequence ID" value="KKK81014.1"/>
    <property type="molecule type" value="Genomic_DNA"/>
</dbReference>
<name>A0A0F9ARE4_9ZZZZ</name>
<gene>
    <name evidence="2" type="ORF">LCGC14_2817740</name>
</gene>